<feature type="non-terminal residue" evidence="2">
    <location>
        <position position="83"/>
    </location>
</feature>
<gene>
    <name evidence="2" type="ORF">PFISCL1PPCAC_25292</name>
</gene>
<evidence type="ECO:0000313" key="2">
    <source>
        <dbReference type="EMBL" id="GMT33995.1"/>
    </source>
</evidence>
<name>A0AAV5WQW0_9BILA</name>
<sequence>VDARVRTPHCLLVSSAPPPIHSIPLNLHFIAADGGNSRRRHLSFHSIPSSVHPGGRHILFIHFLTFLSHLLLSWLTSSCRVRR</sequence>
<organism evidence="2 3">
    <name type="scientific">Pristionchus fissidentatus</name>
    <dbReference type="NCBI Taxonomy" id="1538716"/>
    <lineage>
        <taxon>Eukaryota</taxon>
        <taxon>Metazoa</taxon>
        <taxon>Ecdysozoa</taxon>
        <taxon>Nematoda</taxon>
        <taxon>Chromadorea</taxon>
        <taxon>Rhabditida</taxon>
        <taxon>Rhabditina</taxon>
        <taxon>Diplogasteromorpha</taxon>
        <taxon>Diplogasteroidea</taxon>
        <taxon>Neodiplogasteridae</taxon>
        <taxon>Pristionchus</taxon>
    </lineage>
</organism>
<reference evidence="2" key="1">
    <citation type="submission" date="2023-10" db="EMBL/GenBank/DDBJ databases">
        <title>Genome assembly of Pristionchus species.</title>
        <authorList>
            <person name="Yoshida K."/>
            <person name="Sommer R.J."/>
        </authorList>
    </citation>
    <scope>NUCLEOTIDE SEQUENCE</scope>
    <source>
        <strain evidence="2">RS5133</strain>
    </source>
</reference>
<keyword evidence="3" id="KW-1185">Reference proteome</keyword>
<keyword evidence="1" id="KW-1133">Transmembrane helix</keyword>
<protein>
    <submittedName>
        <fullName evidence="2">Uncharacterized protein</fullName>
    </submittedName>
</protein>
<evidence type="ECO:0000256" key="1">
    <source>
        <dbReference type="SAM" id="Phobius"/>
    </source>
</evidence>
<accession>A0AAV5WQW0</accession>
<keyword evidence="1" id="KW-0472">Membrane</keyword>
<feature type="transmembrane region" description="Helical" evidence="1">
    <location>
        <begin position="58"/>
        <end position="77"/>
    </location>
</feature>
<feature type="non-terminal residue" evidence="2">
    <location>
        <position position="1"/>
    </location>
</feature>
<keyword evidence="1" id="KW-0812">Transmembrane</keyword>
<dbReference type="AlphaFoldDB" id="A0AAV5WQW0"/>
<comment type="caution">
    <text evidence="2">The sequence shown here is derived from an EMBL/GenBank/DDBJ whole genome shotgun (WGS) entry which is preliminary data.</text>
</comment>
<dbReference type="EMBL" id="BTSY01000006">
    <property type="protein sequence ID" value="GMT33995.1"/>
    <property type="molecule type" value="Genomic_DNA"/>
</dbReference>
<proteinExistence type="predicted"/>
<dbReference type="Proteomes" id="UP001432322">
    <property type="component" value="Unassembled WGS sequence"/>
</dbReference>
<evidence type="ECO:0000313" key="3">
    <source>
        <dbReference type="Proteomes" id="UP001432322"/>
    </source>
</evidence>